<evidence type="ECO:0000256" key="4">
    <source>
        <dbReference type="ARBA" id="ARBA00012732"/>
    </source>
</evidence>
<evidence type="ECO:0000256" key="8">
    <source>
        <dbReference type="ARBA" id="ARBA00022801"/>
    </source>
</evidence>
<evidence type="ECO:0000256" key="3">
    <source>
        <dbReference type="ARBA" id="ARBA00010646"/>
    </source>
</evidence>
<dbReference type="GO" id="GO:0003796">
    <property type="term" value="F:lysozyme activity"/>
    <property type="evidence" value="ECO:0007669"/>
    <property type="project" value="UniProtKB-EC"/>
</dbReference>
<dbReference type="AlphaFoldDB" id="A0A8J3F828"/>
<dbReference type="Pfam" id="PF01183">
    <property type="entry name" value="Glyco_hydro_25"/>
    <property type="match status" value="1"/>
</dbReference>
<evidence type="ECO:0000256" key="5">
    <source>
        <dbReference type="ARBA" id="ARBA00022525"/>
    </source>
</evidence>
<comment type="catalytic activity">
    <reaction evidence="1 12">
        <text>Hydrolysis of (1-&gt;4)-beta-linkages between N-acetylmuramic acid and N-acetyl-D-glucosamine residues in a peptidoglycan and between N-acetyl-D-glucosamine residues in chitodextrins.</text>
        <dbReference type="EC" id="3.2.1.17"/>
    </reaction>
</comment>
<dbReference type="PROSITE" id="PS51904">
    <property type="entry name" value="GLYCOSYL_HYDROL_F25_2"/>
    <property type="match status" value="1"/>
</dbReference>
<name>A0A8J3F828_9ACTN</name>
<proteinExistence type="inferred from homology"/>
<dbReference type="GO" id="GO:0016052">
    <property type="term" value="P:carbohydrate catabolic process"/>
    <property type="evidence" value="ECO:0007669"/>
    <property type="project" value="TreeGrafter"/>
</dbReference>
<evidence type="ECO:0000256" key="11">
    <source>
        <dbReference type="ARBA" id="ARBA00055588"/>
    </source>
</evidence>
<organism evidence="14 15">
    <name type="scientific">Pilimelia anulata</name>
    <dbReference type="NCBI Taxonomy" id="53371"/>
    <lineage>
        <taxon>Bacteria</taxon>
        <taxon>Bacillati</taxon>
        <taxon>Actinomycetota</taxon>
        <taxon>Actinomycetes</taxon>
        <taxon>Micromonosporales</taxon>
        <taxon>Micromonosporaceae</taxon>
        <taxon>Pilimelia</taxon>
    </lineage>
</organism>
<dbReference type="PANTHER" id="PTHR34135">
    <property type="entry name" value="LYSOZYME"/>
    <property type="match status" value="1"/>
</dbReference>
<dbReference type="InterPro" id="IPR008270">
    <property type="entry name" value="Glyco_hydro_25_AS"/>
</dbReference>
<dbReference type="GO" id="GO:0042742">
    <property type="term" value="P:defense response to bacterium"/>
    <property type="evidence" value="ECO:0007669"/>
    <property type="project" value="UniProtKB-KW"/>
</dbReference>
<gene>
    <name evidence="14" type="ORF">GCM10010123_12830</name>
</gene>
<evidence type="ECO:0000313" key="14">
    <source>
        <dbReference type="EMBL" id="GGJ84629.1"/>
    </source>
</evidence>
<dbReference type="PROSITE" id="PS00953">
    <property type="entry name" value="GLYCOSYL_HYDROL_F25_1"/>
    <property type="match status" value="1"/>
</dbReference>
<dbReference type="RefSeq" id="WP_229783370.1">
    <property type="nucleotide sequence ID" value="NZ_BMQB01000002.1"/>
</dbReference>
<evidence type="ECO:0000256" key="13">
    <source>
        <dbReference type="SAM" id="SignalP"/>
    </source>
</evidence>
<evidence type="ECO:0000256" key="1">
    <source>
        <dbReference type="ARBA" id="ARBA00000632"/>
    </source>
</evidence>
<evidence type="ECO:0000256" key="12">
    <source>
        <dbReference type="RuleBase" id="RU361176"/>
    </source>
</evidence>
<evidence type="ECO:0000256" key="7">
    <source>
        <dbReference type="ARBA" id="ARBA00022638"/>
    </source>
</evidence>
<evidence type="ECO:0000256" key="6">
    <source>
        <dbReference type="ARBA" id="ARBA00022529"/>
    </source>
</evidence>
<dbReference type="InterPro" id="IPR002053">
    <property type="entry name" value="Glyco_hydro_25"/>
</dbReference>
<comment type="function">
    <text evidence="11">This enzyme has both lysozyme (acetylmuramidase) and diacetylmuramidase activities.</text>
</comment>
<comment type="subcellular location">
    <subcellularLocation>
        <location evidence="2">Secreted</location>
    </subcellularLocation>
</comment>
<dbReference type="GO" id="GO:0031640">
    <property type="term" value="P:killing of cells of another organism"/>
    <property type="evidence" value="ECO:0007669"/>
    <property type="project" value="UniProtKB-KW"/>
</dbReference>
<dbReference type="FunFam" id="3.20.20.80:FF:000060">
    <property type="entry name" value="Lysozyme M1"/>
    <property type="match status" value="1"/>
</dbReference>
<dbReference type="Gene3D" id="3.20.20.80">
    <property type="entry name" value="Glycosidases"/>
    <property type="match status" value="1"/>
</dbReference>
<keyword evidence="5" id="KW-0964">Secreted</keyword>
<keyword evidence="13" id="KW-0732">Signal</keyword>
<keyword evidence="7" id="KW-0081">Bacteriolytic enzyme</keyword>
<accession>A0A8J3F828</accession>
<feature type="signal peptide" evidence="13">
    <location>
        <begin position="1"/>
        <end position="23"/>
    </location>
</feature>
<evidence type="ECO:0000256" key="9">
    <source>
        <dbReference type="ARBA" id="ARBA00023157"/>
    </source>
</evidence>
<protein>
    <recommendedName>
        <fullName evidence="4 12">Lysozyme</fullName>
        <ecNumber evidence="4 12">3.2.1.17</ecNumber>
    </recommendedName>
</protein>
<evidence type="ECO:0000256" key="2">
    <source>
        <dbReference type="ARBA" id="ARBA00004613"/>
    </source>
</evidence>
<dbReference type="SMART" id="SM00641">
    <property type="entry name" value="Glyco_25"/>
    <property type="match status" value="1"/>
</dbReference>
<comment type="caution">
    <text evidence="14">The sequence shown here is derived from an EMBL/GenBank/DDBJ whole genome shotgun (WGS) entry which is preliminary data.</text>
</comment>
<dbReference type="InterPro" id="IPR018077">
    <property type="entry name" value="Glyco_hydro_fam25_subgr"/>
</dbReference>
<dbReference type="GO" id="GO:0009253">
    <property type="term" value="P:peptidoglycan catabolic process"/>
    <property type="evidence" value="ECO:0007669"/>
    <property type="project" value="InterPro"/>
</dbReference>
<dbReference type="InterPro" id="IPR017853">
    <property type="entry name" value="GH"/>
</dbReference>
<dbReference type="PANTHER" id="PTHR34135:SF2">
    <property type="entry name" value="LYSOZYME"/>
    <property type="match status" value="1"/>
</dbReference>
<dbReference type="EC" id="3.2.1.17" evidence="4 12"/>
<keyword evidence="6" id="KW-0929">Antimicrobial</keyword>
<keyword evidence="8 12" id="KW-0378">Hydrolase</keyword>
<reference evidence="14" key="1">
    <citation type="journal article" date="2014" name="Int. J. Syst. Evol. Microbiol.">
        <title>Complete genome sequence of Corynebacterium casei LMG S-19264T (=DSM 44701T), isolated from a smear-ripened cheese.</title>
        <authorList>
            <consortium name="US DOE Joint Genome Institute (JGI-PGF)"/>
            <person name="Walter F."/>
            <person name="Albersmeier A."/>
            <person name="Kalinowski J."/>
            <person name="Ruckert C."/>
        </authorList>
    </citation>
    <scope>NUCLEOTIDE SEQUENCE</scope>
    <source>
        <strain evidence="14">JCM 3090</strain>
    </source>
</reference>
<reference evidence="14" key="2">
    <citation type="submission" date="2020-09" db="EMBL/GenBank/DDBJ databases">
        <authorList>
            <person name="Sun Q."/>
            <person name="Ohkuma M."/>
        </authorList>
    </citation>
    <scope>NUCLEOTIDE SEQUENCE</scope>
    <source>
        <strain evidence="14">JCM 3090</strain>
    </source>
</reference>
<comment type="similarity">
    <text evidence="3 12">Belongs to the glycosyl hydrolase 25 family.</text>
</comment>
<evidence type="ECO:0000256" key="10">
    <source>
        <dbReference type="ARBA" id="ARBA00023295"/>
    </source>
</evidence>
<dbReference type="GO" id="GO:0005576">
    <property type="term" value="C:extracellular region"/>
    <property type="evidence" value="ECO:0007669"/>
    <property type="project" value="UniProtKB-SubCell"/>
</dbReference>
<keyword evidence="15" id="KW-1185">Reference proteome</keyword>
<keyword evidence="10 12" id="KW-0326">Glycosidase</keyword>
<dbReference type="SUPFAM" id="SSF51445">
    <property type="entry name" value="(Trans)glycosidases"/>
    <property type="match status" value="1"/>
</dbReference>
<sequence>MTLRLLAAAVLAPLLLATAPAAAAPVPTARAPAARTAGVDVSHHQGVIDWGRVHGAGIRFAYLKATEGTSFRDPQFTNNYPRAHAAGIVRGAYHFARPAASSGAAQANFLADHGGAWSADNLTLPAAVDLEAGCHGLSQAAMRGWVADFLNTYRSRTGRYAVIYTTTDWWRTCTGDDRSFWANHPLWVARWADAAGALPPGAGVYSFWQYTDKGRVDGINADVDRDWFNGAEDRLRALANNTR</sequence>
<feature type="chain" id="PRO_5035311794" description="Lysozyme" evidence="13">
    <location>
        <begin position="24"/>
        <end position="243"/>
    </location>
</feature>
<keyword evidence="9" id="KW-1015">Disulfide bond</keyword>
<evidence type="ECO:0000313" key="15">
    <source>
        <dbReference type="Proteomes" id="UP000649739"/>
    </source>
</evidence>
<dbReference type="EMBL" id="BMQB01000002">
    <property type="protein sequence ID" value="GGJ84629.1"/>
    <property type="molecule type" value="Genomic_DNA"/>
</dbReference>
<dbReference type="Proteomes" id="UP000649739">
    <property type="component" value="Unassembled WGS sequence"/>
</dbReference>
<dbReference type="GO" id="GO:0016998">
    <property type="term" value="P:cell wall macromolecule catabolic process"/>
    <property type="evidence" value="ECO:0007669"/>
    <property type="project" value="InterPro"/>
</dbReference>